<dbReference type="Pfam" id="PF13561">
    <property type="entry name" value="adh_short_C2"/>
    <property type="match status" value="1"/>
</dbReference>
<dbReference type="SUPFAM" id="SSF51735">
    <property type="entry name" value="NAD(P)-binding Rossmann-fold domains"/>
    <property type="match status" value="1"/>
</dbReference>
<dbReference type="CDD" id="cd05233">
    <property type="entry name" value="SDR_c"/>
    <property type="match status" value="1"/>
</dbReference>
<dbReference type="PRINTS" id="PR00080">
    <property type="entry name" value="SDRFAMILY"/>
</dbReference>
<dbReference type="InterPro" id="IPR036291">
    <property type="entry name" value="NAD(P)-bd_dom_sf"/>
</dbReference>
<keyword evidence="4" id="KW-1185">Reference proteome</keyword>
<dbReference type="EMBL" id="SHNP01000001">
    <property type="protein sequence ID" value="MCX2972273.1"/>
    <property type="molecule type" value="Genomic_DNA"/>
</dbReference>
<keyword evidence="2" id="KW-0560">Oxidoreductase</keyword>
<accession>A0ABT3SQL4</accession>
<comment type="caution">
    <text evidence="3">The sequence shown here is derived from an EMBL/GenBank/DDBJ whole genome shotgun (WGS) entry which is preliminary data.</text>
</comment>
<comment type="similarity">
    <text evidence="1">Belongs to the short-chain dehydrogenases/reductases (SDR) family.</text>
</comment>
<reference evidence="3" key="1">
    <citation type="submission" date="2019-02" db="EMBL/GenBank/DDBJ databases">
        <authorList>
            <person name="Li S.-H."/>
        </authorList>
    </citation>
    <scope>NUCLEOTIDE SEQUENCE</scope>
    <source>
        <strain evidence="3">IMCC8485</strain>
    </source>
</reference>
<protein>
    <submittedName>
        <fullName evidence="3">SDR family oxidoreductase</fullName>
    </submittedName>
</protein>
<name>A0ABT3SQL4_9GAMM</name>
<dbReference type="InterPro" id="IPR020904">
    <property type="entry name" value="Sc_DH/Rdtase_CS"/>
</dbReference>
<proteinExistence type="inferred from homology"/>
<dbReference type="Proteomes" id="UP001143307">
    <property type="component" value="Unassembled WGS sequence"/>
</dbReference>
<dbReference type="PANTHER" id="PTHR42760">
    <property type="entry name" value="SHORT-CHAIN DEHYDROGENASES/REDUCTASES FAMILY MEMBER"/>
    <property type="match status" value="1"/>
</dbReference>
<evidence type="ECO:0000313" key="4">
    <source>
        <dbReference type="Proteomes" id="UP001143307"/>
    </source>
</evidence>
<evidence type="ECO:0000256" key="2">
    <source>
        <dbReference type="ARBA" id="ARBA00023002"/>
    </source>
</evidence>
<evidence type="ECO:0000256" key="1">
    <source>
        <dbReference type="ARBA" id="ARBA00006484"/>
    </source>
</evidence>
<dbReference type="PRINTS" id="PR00081">
    <property type="entry name" value="GDHRDH"/>
</dbReference>
<dbReference type="InterPro" id="IPR002347">
    <property type="entry name" value="SDR_fam"/>
</dbReference>
<gene>
    <name evidence="3" type="ORF">EYC87_01560</name>
</gene>
<dbReference type="PROSITE" id="PS00061">
    <property type="entry name" value="ADH_SHORT"/>
    <property type="match status" value="1"/>
</dbReference>
<sequence length="249" mass="25326">MQRLTGKVVLVTGAGSGIGRASAQRAAAEGAAVCCLDIDGTAAENAAQAINRSGGQAISGACDVGDEAAVQTCVADCVAQLGHLDALVNMAGVLRFDDTEQLSRDSWQRVIDVNLTGTMLLNREVLPHLVKSGGSIVNAASTASLAGLPCGVAYSASKGGVLAMTRSIAVEYAKRGVRANCVCPGDIKTDMTKGIEFPDSMDFTLMSRISSLSGPKDAEVVAGVIAMLISADGAHITGEDIRVDGGTLS</sequence>
<organism evidence="3 4">
    <name type="scientific">Candidatus Seongchinamella marina</name>
    <dbReference type="NCBI Taxonomy" id="2518990"/>
    <lineage>
        <taxon>Bacteria</taxon>
        <taxon>Pseudomonadati</taxon>
        <taxon>Pseudomonadota</taxon>
        <taxon>Gammaproteobacteria</taxon>
        <taxon>Cellvibrionales</taxon>
        <taxon>Halieaceae</taxon>
        <taxon>Seongchinamella</taxon>
    </lineage>
</organism>
<dbReference type="RefSeq" id="WP_279251310.1">
    <property type="nucleotide sequence ID" value="NZ_SHNP01000001.1"/>
</dbReference>
<dbReference type="Gene3D" id="3.40.50.720">
    <property type="entry name" value="NAD(P)-binding Rossmann-like Domain"/>
    <property type="match status" value="1"/>
</dbReference>
<evidence type="ECO:0000313" key="3">
    <source>
        <dbReference type="EMBL" id="MCX2972273.1"/>
    </source>
</evidence>
<dbReference type="PANTHER" id="PTHR42760:SF133">
    <property type="entry name" value="3-OXOACYL-[ACYL-CARRIER-PROTEIN] REDUCTASE"/>
    <property type="match status" value="1"/>
</dbReference>